<sequence length="432" mass="49141">MKEKKDIDVSLFDMIMSLSDAMDLISTVVNGHHKRVAYIASSIAEELEMSKEEQRHLVIAGALHDVGAFSLQERLDALNFEVTDFLESLGLSKHAEVGYRLINHFQPFDKIASLIRYHHVYWQEGAGAEFQSERIPLGSHILHLSDRIDVSINMKEEVLSQTDRINKRIKENTGNQFKPELVEVYLNLSDKESFWFDIISPVTMEILAEEFSGINISLSIDELGDLAELFSQIIDFRSRFTASHSSGVAATAQALGGQIGLSKIDRKKIKIAGYLHDLGKLAVPTEILEKEEKLTDEEFNIIKKHVYHTYHTLKGVSGLEEINTWAAFHHERLDGNGYPFHHQKEELSLGSRIMAVADVFTAITENRPYREGMDKDRALEVLQDMVQDSALDSDVVTVLADNYEEINIIRQTAQREETEEYKRFLQEVNGSY</sequence>
<dbReference type="InterPro" id="IPR037522">
    <property type="entry name" value="HD_GYP_dom"/>
</dbReference>
<name>D9QPM7_ACEAZ</name>
<dbReference type="PANTHER" id="PTHR43155">
    <property type="entry name" value="CYCLIC DI-GMP PHOSPHODIESTERASE PA4108-RELATED"/>
    <property type="match status" value="1"/>
</dbReference>
<dbReference type="EMBL" id="CP002105">
    <property type="protein sequence ID" value="ADL12468.1"/>
    <property type="molecule type" value="Genomic_DNA"/>
</dbReference>
<dbReference type="InterPro" id="IPR006674">
    <property type="entry name" value="HD_domain"/>
</dbReference>
<evidence type="ECO:0000313" key="3">
    <source>
        <dbReference type="Proteomes" id="UP000001661"/>
    </source>
</evidence>
<feature type="domain" description="HD-GYP" evidence="1">
    <location>
        <begin position="219"/>
        <end position="414"/>
    </location>
</feature>
<dbReference type="CDD" id="cd00077">
    <property type="entry name" value="HDc"/>
    <property type="match status" value="2"/>
</dbReference>
<dbReference type="KEGG" id="aar:Acear_0937"/>
<dbReference type="OrthoDB" id="9804747at2"/>
<reference evidence="2 3" key="1">
    <citation type="journal article" date="2010" name="Stand. Genomic Sci.">
        <title>Complete genome sequence of Acetohalobium arabaticum type strain (Z-7288).</title>
        <authorList>
            <person name="Sikorski J."/>
            <person name="Lapidus A."/>
            <person name="Chertkov O."/>
            <person name="Lucas S."/>
            <person name="Copeland A."/>
            <person name="Glavina Del Rio T."/>
            <person name="Nolan M."/>
            <person name="Tice H."/>
            <person name="Cheng J.F."/>
            <person name="Han C."/>
            <person name="Brambilla E."/>
            <person name="Pitluck S."/>
            <person name="Liolios K."/>
            <person name="Ivanova N."/>
            <person name="Mavromatis K."/>
            <person name="Mikhailova N."/>
            <person name="Pati A."/>
            <person name="Bruce D."/>
            <person name="Detter C."/>
            <person name="Tapia R."/>
            <person name="Goodwin L."/>
            <person name="Chen A."/>
            <person name="Palaniappan K."/>
            <person name="Land M."/>
            <person name="Hauser L."/>
            <person name="Chang Y.J."/>
            <person name="Jeffries C.D."/>
            <person name="Rohde M."/>
            <person name="Goker M."/>
            <person name="Spring S."/>
            <person name="Woyke T."/>
            <person name="Bristow J."/>
            <person name="Eisen J.A."/>
            <person name="Markowitz V."/>
            <person name="Hugenholtz P."/>
            <person name="Kyrpides N.C."/>
            <person name="Klenk H.P."/>
        </authorList>
    </citation>
    <scope>NUCLEOTIDE SEQUENCE [LARGE SCALE GENOMIC DNA]</scope>
    <source>
        <strain evidence="3">ATCC 49924 / DSM 5501 / Z-7288</strain>
    </source>
</reference>
<dbReference type="PANTHER" id="PTHR43155:SF1">
    <property type="entry name" value="3'3'-CGAMP-SPECIFIC PHOSPHODIESTERASE 1"/>
    <property type="match status" value="1"/>
</dbReference>
<dbReference type="Pfam" id="PF01966">
    <property type="entry name" value="HD"/>
    <property type="match status" value="1"/>
</dbReference>
<dbReference type="STRING" id="574087.Acear_0937"/>
<dbReference type="Proteomes" id="UP000001661">
    <property type="component" value="Chromosome"/>
</dbReference>
<dbReference type="SUPFAM" id="SSF109604">
    <property type="entry name" value="HD-domain/PDEase-like"/>
    <property type="match status" value="2"/>
</dbReference>
<accession>D9QPM7</accession>
<evidence type="ECO:0000259" key="1">
    <source>
        <dbReference type="PROSITE" id="PS51832"/>
    </source>
</evidence>
<keyword evidence="3" id="KW-1185">Reference proteome</keyword>
<dbReference type="GO" id="GO:0016787">
    <property type="term" value="F:hydrolase activity"/>
    <property type="evidence" value="ECO:0007669"/>
    <property type="project" value="UniProtKB-KW"/>
</dbReference>
<dbReference type="InterPro" id="IPR003607">
    <property type="entry name" value="HD/PDEase_dom"/>
</dbReference>
<dbReference type="PROSITE" id="PS51832">
    <property type="entry name" value="HD_GYP"/>
    <property type="match status" value="2"/>
</dbReference>
<feature type="domain" description="HD-GYP" evidence="1">
    <location>
        <begin position="7"/>
        <end position="201"/>
    </location>
</feature>
<dbReference type="Pfam" id="PF13487">
    <property type="entry name" value="HD_5"/>
    <property type="match status" value="1"/>
</dbReference>
<protein>
    <submittedName>
        <fullName evidence="2">Metal dependent phosphohydrolase</fullName>
    </submittedName>
</protein>
<gene>
    <name evidence="2" type="ordered locus">Acear_0937</name>
</gene>
<evidence type="ECO:0000313" key="2">
    <source>
        <dbReference type="EMBL" id="ADL12468.1"/>
    </source>
</evidence>
<dbReference type="AlphaFoldDB" id="D9QPM7"/>
<dbReference type="HOGENOM" id="CLU_040286_2_0_9"/>
<dbReference type="Gene3D" id="1.10.3210.10">
    <property type="entry name" value="Hypothetical protein af1432"/>
    <property type="match status" value="2"/>
</dbReference>
<organism evidence="2 3">
    <name type="scientific">Acetohalobium arabaticum (strain ATCC 49924 / DSM 5501 / Z-7288)</name>
    <dbReference type="NCBI Taxonomy" id="574087"/>
    <lineage>
        <taxon>Bacteria</taxon>
        <taxon>Bacillati</taxon>
        <taxon>Bacillota</taxon>
        <taxon>Clostridia</taxon>
        <taxon>Halanaerobiales</taxon>
        <taxon>Halobacteroidaceae</taxon>
        <taxon>Acetohalobium</taxon>
    </lineage>
</organism>
<dbReference type="SMART" id="SM00471">
    <property type="entry name" value="HDc"/>
    <property type="match status" value="2"/>
</dbReference>
<dbReference type="eggNOG" id="COG2206">
    <property type="taxonomic scope" value="Bacteria"/>
</dbReference>
<proteinExistence type="predicted"/>
<keyword evidence="2" id="KW-0378">Hydrolase</keyword>